<dbReference type="PANTHER" id="PTHR48111">
    <property type="entry name" value="REGULATOR OF RPOS"/>
    <property type="match status" value="1"/>
</dbReference>
<accession>A0A380BEI4</accession>
<evidence type="ECO:0000313" key="1">
    <source>
        <dbReference type="EMBL" id="SUJ00107.1"/>
    </source>
</evidence>
<dbReference type="Pfam" id="PF00486">
    <property type="entry name" value="Trans_reg_C"/>
    <property type="match status" value="1"/>
</dbReference>
<dbReference type="Gene3D" id="3.40.50.2300">
    <property type="match status" value="1"/>
</dbReference>
<dbReference type="SUPFAM" id="SSF52172">
    <property type="entry name" value="CheY-like"/>
    <property type="match status" value="1"/>
</dbReference>
<dbReference type="Gene3D" id="6.10.250.690">
    <property type="match status" value="1"/>
</dbReference>
<dbReference type="PANTHER" id="PTHR48111:SF50">
    <property type="entry name" value="KDP OPERON TRANSCRIPTIONAL REGULATORY PROTEIN KDPE"/>
    <property type="match status" value="1"/>
</dbReference>
<dbReference type="InterPro" id="IPR001867">
    <property type="entry name" value="OmpR/PhoB-type_DNA-bd"/>
</dbReference>
<sequence>MPALIDPQPFHHRRVLVIDDAQEICQFVSKALQQLGLEVFTAHSLNQGLMEASTRQPDTVILDLGLPDGDGQSFIPRFRSWSDAPVIVLSARSDEADKVQALNSGADDYLCKPFGIEELLARVRVALRRHLRHSHEPEAQVQLGEVLFDRRRQQLSRNGEPVHLTKTELKLLNALLEQPGKVLTQQSLLKQVWGPTFVEHGHYVRTYMKHLRNKIEAEPANPKYLLTEIGIGYRLVSGK</sequence>
<dbReference type="InterPro" id="IPR001789">
    <property type="entry name" value="Sig_transdc_resp-reg_receiver"/>
</dbReference>
<dbReference type="GO" id="GO:0000156">
    <property type="term" value="F:phosphorelay response regulator activity"/>
    <property type="evidence" value="ECO:0007669"/>
    <property type="project" value="TreeGrafter"/>
</dbReference>
<dbReference type="Proteomes" id="UP000254069">
    <property type="component" value="Unassembled WGS sequence"/>
</dbReference>
<evidence type="ECO:0000313" key="2">
    <source>
        <dbReference type="Proteomes" id="UP000254069"/>
    </source>
</evidence>
<proteinExistence type="predicted"/>
<gene>
    <name evidence="1" type="primary">kdpE</name>
    <name evidence="1" type="ORF">NCTC10738_03036</name>
</gene>
<dbReference type="RefSeq" id="WP_045283565.1">
    <property type="nucleotide sequence ID" value="NZ_AP024612.1"/>
</dbReference>
<dbReference type="PROSITE" id="PS50110">
    <property type="entry name" value="RESPONSE_REGULATORY"/>
    <property type="match status" value="1"/>
</dbReference>
<name>A0A380BEI4_9GAMM</name>
<protein>
    <submittedName>
        <fullName evidence="1">KDP operon transcriptional regulatory protein KdpE</fullName>
    </submittedName>
</protein>
<dbReference type="GO" id="GO:0032993">
    <property type="term" value="C:protein-DNA complex"/>
    <property type="evidence" value="ECO:0007669"/>
    <property type="project" value="TreeGrafter"/>
</dbReference>
<organism evidence="1 2">
    <name type="scientific">Shewanella algae</name>
    <dbReference type="NCBI Taxonomy" id="38313"/>
    <lineage>
        <taxon>Bacteria</taxon>
        <taxon>Pseudomonadati</taxon>
        <taxon>Pseudomonadota</taxon>
        <taxon>Gammaproteobacteria</taxon>
        <taxon>Alteromonadales</taxon>
        <taxon>Shewanellaceae</taxon>
        <taxon>Shewanella</taxon>
    </lineage>
</organism>
<dbReference type="SMART" id="SM00448">
    <property type="entry name" value="REC"/>
    <property type="match status" value="1"/>
</dbReference>
<dbReference type="InterPro" id="IPR036388">
    <property type="entry name" value="WH-like_DNA-bd_sf"/>
</dbReference>
<dbReference type="GO" id="GO:0000976">
    <property type="term" value="F:transcription cis-regulatory region binding"/>
    <property type="evidence" value="ECO:0007669"/>
    <property type="project" value="TreeGrafter"/>
</dbReference>
<dbReference type="CDD" id="cd17620">
    <property type="entry name" value="REC_OmpR_KdpE-like"/>
    <property type="match status" value="1"/>
</dbReference>
<dbReference type="InterPro" id="IPR011006">
    <property type="entry name" value="CheY-like_superfamily"/>
</dbReference>
<dbReference type="EMBL" id="UGYO01000002">
    <property type="protein sequence ID" value="SUJ00107.1"/>
    <property type="molecule type" value="Genomic_DNA"/>
</dbReference>
<reference evidence="1 2" key="1">
    <citation type="submission" date="2018-06" db="EMBL/GenBank/DDBJ databases">
        <authorList>
            <consortium name="Pathogen Informatics"/>
            <person name="Doyle S."/>
        </authorList>
    </citation>
    <scope>NUCLEOTIDE SEQUENCE [LARGE SCALE GENOMIC DNA]</scope>
    <source>
        <strain evidence="1 2">NCTC10738</strain>
    </source>
</reference>
<dbReference type="GO" id="GO:0006355">
    <property type="term" value="P:regulation of DNA-templated transcription"/>
    <property type="evidence" value="ECO:0007669"/>
    <property type="project" value="InterPro"/>
</dbReference>
<dbReference type="Gene3D" id="1.10.10.10">
    <property type="entry name" value="Winged helix-like DNA-binding domain superfamily/Winged helix DNA-binding domain"/>
    <property type="match status" value="1"/>
</dbReference>
<dbReference type="GeneID" id="93810081"/>
<dbReference type="InterPro" id="IPR039420">
    <property type="entry name" value="WalR-like"/>
</dbReference>
<dbReference type="AlphaFoldDB" id="A0A380BEI4"/>
<dbReference type="GO" id="GO:0005829">
    <property type="term" value="C:cytosol"/>
    <property type="evidence" value="ECO:0007669"/>
    <property type="project" value="TreeGrafter"/>
</dbReference>
<dbReference type="PROSITE" id="PS51755">
    <property type="entry name" value="OMPR_PHOB"/>
    <property type="match status" value="1"/>
</dbReference>
<dbReference type="SMART" id="SM00862">
    <property type="entry name" value="Trans_reg_C"/>
    <property type="match status" value="1"/>
</dbReference>
<keyword evidence="2" id="KW-1185">Reference proteome</keyword>
<dbReference type="Pfam" id="PF00072">
    <property type="entry name" value="Response_reg"/>
    <property type="match status" value="1"/>
</dbReference>
<dbReference type="CDD" id="cd00383">
    <property type="entry name" value="trans_reg_C"/>
    <property type="match status" value="1"/>
</dbReference>